<reference evidence="3" key="1">
    <citation type="journal article" date="2019" name="Int. J. Syst. Evol. Microbiol.">
        <title>The Global Catalogue of Microorganisms (GCM) 10K type strain sequencing project: providing services to taxonomists for standard genome sequencing and annotation.</title>
        <authorList>
            <consortium name="The Broad Institute Genomics Platform"/>
            <consortium name="The Broad Institute Genome Sequencing Center for Infectious Disease"/>
            <person name="Wu L."/>
            <person name="Ma J."/>
        </authorList>
    </citation>
    <scope>NUCLEOTIDE SEQUENCE [LARGE SCALE GENOMIC DNA]</scope>
    <source>
        <strain evidence="3">JCM 17250</strain>
    </source>
</reference>
<dbReference type="EMBL" id="BAABDL010000123">
    <property type="protein sequence ID" value="GAA4077314.1"/>
    <property type="molecule type" value="Genomic_DNA"/>
</dbReference>
<proteinExistence type="predicted"/>
<name>A0ABP7W180_9BACI</name>
<keyword evidence="1" id="KW-0472">Membrane</keyword>
<organism evidence="2 3">
    <name type="scientific">Amphibacillus indicireducens</name>
    <dbReference type="NCBI Taxonomy" id="1076330"/>
    <lineage>
        <taxon>Bacteria</taxon>
        <taxon>Bacillati</taxon>
        <taxon>Bacillota</taxon>
        <taxon>Bacilli</taxon>
        <taxon>Bacillales</taxon>
        <taxon>Bacillaceae</taxon>
        <taxon>Amphibacillus</taxon>
    </lineage>
</organism>
<accession>A0ABP7W180</accession>
<feature type="transmembrane region" description="Helical" evidence="1">
    <location>
        <begin position="9"/>
        <end position="29"/>
    </location>
</feature>
<protein>
    <recommendedName>
        <fullName evidence="4">DUF2140 family protein</fullName>
    </recommendedName>
</protein>
<keyword evidence="3" id="KW-1185">Reference proteome</keyword>
<dbReference type="Proteomes" id="UP001501734">
    <property type="component" value="Unassembled WGS sequence"/>
</dbReference>
<evidence type="ECO:0000313" key="3">
    <source>
        <dbReference type="Proteomes" id="UP001501734"/>
    </source>
</evidence>
<evidence type="ECO:0000256" key="1">
    <source>
        <dbReference type="SAM" id="Phobius"/>
    </source>
</evidence>
<evidence type="ECO:0000313" key="2">
    <source>
        <dbReference type="EMBL" id="GAA4077314.1"/>
    </source>
</evidence>
<dbReference type="RefSeq" id="WP_344913233.1">
    <property type="nucleotide sequence ID" value="NZ_BAABDL010000123.1"/>
</dbReference>
<comment type="caution">
    <text evidence="2">The sequence shown here is derived from an EMBL/GenBank/DDBJ whole genome shotgun (WGS) entry which is preliminary data.</text>
</comment>
<gene>
    <name evidence="2" type="ORF">GCM10022410_22510</name>
</gene>
<evidence type="ECO:0008006" key="4">
    <source>
        <dbReference type="Google" id="ProtNLM"/>
    </source>
</evidence>
<sequence>MKQRNWQMYFLILFGTNLVIITVIVIFIFSTPPQSDPLPNPISIDEPGAEFKVEATKEDLNQLINDYLGQVIQADSANFSVQIDQDIHLYGTFSAFGVPIPINIRMDPDVQPNGDLVLLITEMSLGLLNLPKDRILHYFNRQVDTPAWIFLDSVNEQIYVAVTQINIQSNIRFSMQELDLTDENISFSIKISRAGAVVNEIDASG</sequence>
<keyword evidence="1" id="KW-1133">Transmembrane helix</keyword>
<keyword evidence="1" id="KW-0812">Transmembrane</keyword>
<dbReference type="InterPro" id="IPR018672">
    <property type="entry name" value="DUF2140"/>
</dbReference>
<dbReference type="Pfam" id="PF09911">
    <property type="entry name" value="DUF2140"/>
    <property type="match status" value="1"/>
</dbReference>